<evidence type="ECO:0000256" key="1">
    <source>
        <dbReference type="ARBA" id="ARBA00023015"/>
    </source>
</evidence>
<dbReference type="Gene3D" id="3.30.950.30">
    <property type="entry name" value="Schlafen, AAA domain"/>
    <property type="match status" value="1"/>
</dbReference>
<dbReference type="InterPro" id="IPR007421">
    <property type="entry name" value="Schlafen_AlbA_2_dom"/>
</dbReference>
<evidence type="ECO:0000256" key="2">
    <source>
        <dbReference type="ARBA" id="ARBA00023163"/>
    </source>
</evidence>
<dbReference type="InterPro" id="IPR036390">
    <property type="entry name" value="WH_DNA-bd_sf"/>
</dbReference>
<dbReference type="Proteomes" id="UP001201240">
    <property type="component" value="Unassembled WGS sequence"/>
</dbReference>
<dbReference type="Pfam" id="PF08220">
    <property type="entry name" value="HTH_DeoR"/>
    <property type="match status" value="1"/>
</dbReference>
<dbReference type="PROSITE" id="PS51000">
    <property type="entry name" value="HTH_DEOR_2"/>
    <property type="match status" value="1"/>
</dbReference>
<dbReference type="InterPro" id="IPR038475">
    <property type="entry name" value="RecG_C_sf"/>
</dbReference>
<reference evidence="4 5" key="1">
    <citation type="submission" date="2021-10" db="EMBL/GenBank/DDBJ databases">
        <title>Sequencing the mobilome of antimicrobial resistant bacterial isolates spanning a range of GC content: The potential of a sustainable low cost, low infrastructure approach for surveillance with Oxford Nanopore sequencing.</title>
        <authorList>
            <person name="Sands K."/>
        </authorList>
    </citation>
    <scope>NUCLEOTIDE SEQUENCE [LARGE SCALE GENOMIC DNA]</scope>
    <source>
        <strain evidence="4 5">MIN-202</strain>
    </source>
</reference>
<accession>A0ABD4SJ03</accession>
<keyword evidence="1" id="KW-0805">Transcription regulation</keyword>
<evidence type="ECO:0000259" key="3">
    <source>
        <dbReference type="PROSITE" id="PS51000"/>
    </source>
</evidence>
<evidence type="ECO:0000313" key="4">
    <source>
        <dbReference type="EMBL" id="MCF1348722.1"/>
    </source>
</evidence>
<dbReference type="Pfam" id="PF13749">
    <property type="entry name" value="HATPase_c_4"/>
    <property type="match status" value="1"/>
</dbReference>
<dbReference type="AlphaFoldDB" id="A0ABD4SJ03"/>
<protein>
    <submittedName>
        <fullName evidence="4">Helix-turn-helix domain-containing protein</fullName>
    </submittedName>
</protein>
<dbReference type="SMART" id="SM00420">
    <property type="entry name" value="HTH_DEOR"/>
    <property type="match status" value="1"/>
</dbReference>
<dbReference type="InterPro" id="IPR036388">
    <property type="entry name" value="WH-like_DNA-bd_sf"/>
</dbReference>
<dbReference type="EMBL" id="JAJBIS010000001">
    <property type="protein sequence ID" value="MCF1348722.1"/>
    <property type="molecule type" value="Genomic_DNA"/>
</dbReference>
<proteinExistence type="predicted"/>
<dbReference type="PANTHER" id="PTHR30595">
    <property type="entry name" value="GLPR-RELATED TRANSCRIPTIONAL REPRESSOR"/>
    <property type="match status" value="1"/>
</dbReference>
<organism evidence="4 5">
    <name type="scientific">Ureaplasma urealyticum</name>
    <name type="common">Ureaplasma urealyticum biotype 2</name>
    <dbReference type="NCBI Taxonomy" id="2130"/>
    <lineage>
        <taxon>Bacteria</taxon>
        <taxon>Bacillati</taxon>
        <taxon>Mycoplasmatota</taxon>
        <taxon>Mycoplasmoidales</taxon>
        <taxon>Mycoplasmoidaceae</taxon>
        <taxon>Ureaplasma</taxon>
    </lineage>
</organism>
<dbReference type="PANTHER" id="PTHR30595:SF6">
    <property type="entry name" value="SCHLAFEN ALBA-2 DOMAIN-CONTAINING PROTEIN"/>
    <property type="match status" value="1"/>
</dbReference>
<dbReference type="InterPro" id="IPR001034">
    <property type="entry name" value="DeoR_HTH"/>
</dbReference>
<feature type="domain" description="HTH deoR-type" evidence="3">
    <location>
        <begin position="400"/>
        <end position="455"/>
    </location>
</feature>
<dbReference type="Gene3D" id="1.10.10.10">
    <property type="entry name" value="Winged helix-like DNA-binding domain superfamily/Winged helix DNA-binding domain"/>
    <property type="match status" value="1"/>
</dbReference>
<comment type="caution">
    <text evidence="4">The sequence shown here is derived from an EMBL/GenBank/DDBJ whole genome shotgun (WGS) entry which is preliminary data.</text>
</comment>
<keyword evidence="2" id="KW-0804">Transcription</keyword>
<dbReference type="SUPFAM" id="SSF46785">
    <property type="entry name" value="Winged helix' DNA-binding domain"/>
    <property type="match status" value="1"/>
</dbReference>
<dbReference type="Pfam" id="PF04326">
    <property type="entry name" value="SLFN_AlbA_2"/>
    <property type="match status" value="1"/>
</dbReference>
<evidence type="ECO:0000313" key="5">
    <source>
        <dbReference type="Proteomes" id="UP001201240"/>
    </source>
</evidence>
<gene>
    <name evidence="4" type="ORF">LH652_00200</name>
</gene>
<dbReference type="InterPro" id="IPR038461">
    <property type="entry name" value="Schlafen_AlbA_2_dom_sf"/>
</dbReference>
<name>A0ABD4SJ03_UREUR</name>
<sequence length="463" mass="54028">MLNLKQYLGETNFYDKKEKLEKKKIKSWLKSVCAFANGQGGKLIFGVNENNDILGLENYLNDSEFISETIKTKIDNIPEFDIEINEYENKIILILTIFPGRNPPYFLVDNGSKTPYKRVGNQSVIASRNDLLNWCLRSQNRTYDSLVSNKLLKDVSFLMLKNEYQKHTENLWEDKFLKSFELIDNNNYLTNAGALFADGYQVYQSRVFCTRWNGKTKTNGLIEALDDAEFEGNLLFLLNSSINFIKRNSKNMWRKGVLYRIQYPEYPIKAVQEVIVNALIHRNYSIIGSEVHIDMYDDRLEVYSPGGMFDGNFVQNIDPYNVWSIRRNPILADLFARMNLMERRGSGLKNILEIYASKENYREDLKPEFRSTESAFFVVLKNLNYQEQNISKNENQKISPSQRRQKIIEFIQQNPKTTAYELTKVFFVSINTIERDLAKLVHDGYVEFVGSSKNGEWKIKTNQ</sequence>
<dbReference type="Gene3D" id="3.30.565.60">
    <property type="match status" value="1"/>
</dbReference>